<comment type="caution">
    <text evidence="1">The sequence shown here is derived from an EMBL/GenBank/DDBJ whole genome shotgun (WGS) entry which is preliminary data.</text>
</comment>
<gene>
    <name evidence="1" type="ORF">BpHYR1_007227</name>
</gene>
<evidence type="ECO:0000313" key="2">
    <source>
        <dbReference type="Proteomes" id="UP000276133"/>
    </source>
</evidence>
<dbReference type="Proteomes" id="UP000276133">
    <property type="component" value="Unassembled WGS sequence"/>
</dbReference>
<dbReference type="EMBL" id="REGN01003908">
    <property type="protein sequence ID" value="RNA20181.1"/>
    <property type="molecule type" value="Genomic_DNA"/>
</dbReference>
<keyword evidence="2" id="KW-1185">Reference proteome</keyword>
<evidence type="ECO:0000313" key="1">
    <source>
        <dbReference type="EMBL" id="RNA20181.1"/>
    </source>
</evidence>
<accession>A0A3M7R9S4</accession>
<sequence>MKKICLTFFRSHRVITFDFYSRRSFAYTIASPYVIPISMSSFVIVDLHITDNIDTFKESCKTFFIY</sequence>
<organism evidence="1 2">
    <name type="scientific">Brachionus plicatilis</name>
    <name type="common">Marine rotifer</name>
    <name type="synonym">Brachionus muelleri</name>
    <dbReference type="NCBI Taxonomy" id="10195"/>
    <lineage>
        <taxon>Eukaryota</taxon>
        <taxon>Metazoa</taxon>
        <taxon>Spiralia</taxon>
        <taxon>Gnathifera</taxon>
        <taxon>Rotifera</taxon>
        <taxon>Eurotatoria</taxon>
        <taxon>Monogononta</taxon>
        <taxon>Pseudotrocha</taxon>
        <taxon>Ploima</taxon>
        <taxon>Brachionidae</taxon>
        <taxon>Brachionus</taxon>
    </lineage>
</organism>
<name>A0A3M7R9S4_BRAPC</name>
<proteinExistence type="predicted"/>
<protein>
    <submittedName>
        <fullName evidence="1">Uncharacterized protein</fullName>
    </submittedName>
</protein>
<reference evidence="1 2" key="1">
    <citation type="journal article" date="2018" name="Sci. Rep.">
        <title>Genomic signatures of local adaptation to the degree of environmental predictability in rotifers.</title>
        <authorList>
            <person name="Franch-Gras L."/>
            <person name="Hahn C."/>
            <person name="Garcia-Roger E.M."/>
            <person name="Carmona M.J."/>
            <person name="Serra M."/>
            <person name="Gomez A."/>
        </authorList>
    </citation>
    <scope>NUCLEOTIDE SEQUENCE [LARGE SCALE GENOMIC DNA]</scope>
    <source>
        <strain evidence="1">HYR1</strain>
    </source>
</reference>
<dbReference type="AlphaFoldDB" id="A0A3M7R9S4"/>